<evidence type="ECO:0000256" key="2">
    <source>
        <dbReference type="ARBA" id="ARBA00022741"/>
    </source>
</evidence>
<dbReference type="PROSITE" id="PS50893">
    <property type="entry name" value="ABC_TRANSPORTER_2"/>
    <property type="match status" value="1"/>
</dbReference>
<comment type="caution">
    <text evidence="5">The sequence shown here is derived from an EMBL/GenBank/DDBJ whole genome shotgun (WGS) entry which is preliminary data.</text>
</comment>
<evidence type="ECO:0000256" key="1">
    <source>
        <dbReference type="ARBA" id="ARBA00022448"/>
    </source>
</evidence>
<dbReference type="Gene3D" id="3.40.50.300">
    <property type="entry name" value="P-loop containing nucleotide triphosphate hydrolases"/>
    <property type="match status" value="1"/>
</dbReference>
<dbReference type="SMART" id="SM00382">
    <property type="entry name" value="AAA"/>
    <property type="match status" value="1"/>
</dbReference>
<dbReference type="AlphaFoldDB" id="A0A5C8I1Z2"/>
<evidence type="ECO:0000256" key="3">
    <source>
        <dbReference type="ARBA" id="ARBA00022840"/>
    </source>
</evidence>
<gene>
    <name evidence="5" type="ORF">FVP77_04945</name>
</gene>
<dbReference type="SUPFAM" id="SSF52540">
    <property type="entry name" value="P-loop containing nucleoside triphosphate hydrolases"/>
    <property type="match status" value="1"/>
</dbReference>
<dbReference type="PANTHER" id="PTHR43776">
    <property type="entry name" value="TRANSPORT ATP-BINDING PROTEIN"/>
    <property type="match status" value="1"/>
</dbReference>
<dbReference type="EMBL" id="VRSV01000001">
    <property type="protein sequence ID" value="TXK12806.1"/>
    <property type="molecule type" value="Genomic_DNA"/>
</dbReference>
<evidence type="ECO:0000259" key="4">
    <source>
        <dbReference type="PROSITE" id="PS50893"/>
    </source>
</evidence>
<keyword evidence="2" id="KW-0547">Nucleotide-binding</keyword>
<dbReference type="PROSITE" id="PS00211">
    <property type="entry name" value="ABC_TRANSPORTER_1"/>
    <property type="match status" value="1"/>
</dbReference>
<dbReference type="InterPro" id="IPR003439">
    <property type="entry name" value="ABC_transporter-like_ATP-bd"/>
</dbReference>
<evidence type="ECO:0000313" key="6">
    <source>
        <dbReference type="Proteomes" id="UP000321034"/>
    </source>
</evidence>
<dbReference type="GO" id="GO:0005524">
    <property type="term" value="F:ATP binding"/>
    <property type="evidence" value="ECO:0007669"/>
    <property type="project" value="UniProtKB-KW"/>
</dbReference>
<dbReference type="CDD" id="cd03257">
    <property type="entry name" value="ABC_NikE_OppD_transporters"/>
    <property type="match status" value="1"/>
</dbReference>
<reference evidence="5 6" key="1">
    <citation type="submission" date="2019-08" db="EMBL/GenBank/DDBJ databases">
        <authorList>
            <person name="Dong K."/>
        </authorList>
    </citation>
    <scope>NUCLEOTIDE SEQUENCE [LARGE SCALE GENOMIC DNA]</scope>
    <source>
        <strain evidence="5 6">JCM14558</strain>
    </source>
</reference>
<keyword evidence="1" id="KW-0813">Transport</keyword>
<dbReference type="Pfam" id="PF00005">
    <property type="entry name" value="ABC_tran"/>
    <property type="match status" value="1"/>
</dbReference>
<dbReference type="RefSeq" id="WP_147893512.1">
    <property type="nucleotide sequence ID" value="NZ_BAAANR010000001.1"/>
</dbReference>
<evidence type="ECO:0000313" key="5">
    <source>
        <dbReference type="EMBL" id="TXK12806.1"/>
    </source>
</evidence>
<dbReference type="InterPro" id="IPR050319">
    <property type="entry name" value="ABC_transp_ATP-bind"/>
</dbReference>
<dbReference type="InterPro" id="IPR017871">
    <property type="entry name" value="ABC_transporter-like_CS"/>
</dbReference>
<accession>A0A5C8I1Z2</accession>
<keyword evidence="3 5" id="KW-0067">ATP-binding</keyword>
<feature type="domain" description="ABC transporter" evidence="4">
    <location>
        <begin position="5"/>
        <end position="249"/>
    </location>
</feature>
<dbReference type="InterPro" id="IPR003593">
    <property type="entry name" value="AAA+_ATPase"/>
</dbReference>
<dbReference type="InterPro" id="IPR027417">
    <property type="entry name" value="P-loop_NTPase"/>
</dbReference>
<keyword evidence="6" id="KW-1185">Reference proteome</keyword>
<dbReference type="Proteomes" id="UP000321034">
    <property type="component" value="Unassembled WGS sequence"/>
</dbReference>
<proteinExistence type="predicted"/>
<dbReference type="OrthoDB" id="8481147at2"/>
<dbReference type="GO" id="GO:0055085">
    <property type="term" value="P:transmembrane transport"/>
    <property type="evidence" value="ECO:0007669"/>
    <property type="project" value="UniProtKB-ARBA"/>
</dbReference>
<protein>
    <submittedName>
        <fullName evidence="5">ATP-binding cassette domain-containing protein</fullName>
    </submittedName>
</protein>
<name>A0A5C8I1Z2_9MICO</name>
<organism evidence="5 6">
    <name type="scientific">Microbacterium hatanonis</name>
    <dbReference type="NCBI Taxonomy" id="404366"/>
    <lineage>
        <taxon>Bacteria</taxon>
        <taxon>Bacillati</taxon>
        <taxon>Actinomycetota</taxon>
        <taxon>Actinomycetes</taxon>
        <taxon>Micrococcales</taxon>
        <taxon>Microbacteriaceae</taxon>
        <taxon>Microbacterium</taxon>
    </lineage>
</organism>
<sequence>MSALLEVTDVTKSYRGRDRSLISALNGVSLTVDTDRRIGIIGESGSGKSTLVRLLLGLEAPSTGSVRFRGREVSTLRGSELVTFRREVQLVSQDTSSSFDPLRTLRDAVRRPATELLGMSKADADAAVDAVLESLAVDRSLAERRPGQVSGGQRQRFAIARALIVKPKILVCDESVSALDVSVQGAVLNEIKGYTERAGAGLVFVSHGVPATAFVSDELAVMNRGDMVELGPTARVVWTPQHPYTARLIEAYRALSADASKAA</sequence>
<dbReference type="GO" id="GO:0016887">
    <property type="term" value="F:ATP hydrolysis activity"/>
    <property type="evidence" value="ECO:0007669"/>
    <property type="project" value="InterPro"/>
</dbReference>